<dbReference type="SUPFAM" id="SSF103473">
    <property type="entry name" value="MFS general substrate transporter"/>
    <property type="match status" value="1"/>
</dbReference>
<feature type="transmembrane region" description="Helical" evidence="1">
    <location>
        <begin position="91"/>
        <end position="109"/>
    </location>
</feature>
<dbReference type="EMBL" id="BSTJ01000002">
    <property type="protein sequence ID" value="GLY74134.1"/>
    <property type="molecule type" value="Genomic_DNA"/>
</dbReference>
<keyword evidence="1" id="KW-0812">Transmembrane</keyword>
<name>A0A9W6RE23_9ACTN</name>
<sequence length="126" mass="12850">MLIGALATLPIAFPMPLLGIRAPLWTVAGAMFVSGAGSDVFLALWTTTLQRRVPPAALSRVSSYDWFGSLALASCGVFAAGPPASAFGSNIALIGCAAFSVLATSGAMLSSQVRTLGSENLKGDFI</sequence>
<evidence type="ECO:0000256" key="1">
    <source>
        <dbReference type="SAM" id="Phobius"/>
    </source>
</evidence>
<feature type="transmembrane region" description="Helical" evidence="1">
    <location>
        <begin position="24"/>
        <end position="45"/>
    </location>
</feature>
<evidence type="ECO:0000313" key="2">
    <source>
        <dbReference type="EMBL" id="GLY74134.1"/>
    </source>
</evidence>
<reference evidence="2" key="1">
    <citation type="submission" date="2023-03" db="EMBL/GenBank/DDBJ databases">
        <title>Actinoallomurus iriomotensis NBRC 103681.</title>
        <authorList>
            <person name="Ichikawa N."/>
            <person name="Sato H."/>
            <person name="Tonouchi N."/>
        </authorList>
    </citation>
    <scope>NUCLEOTIDE SEQUENCE</scope>
    <source>
        <strain evidence="2">NBRC 103681</strain>
    </source>
</reference>
<proteinExistence type="predicted"/>
<comment type="caution">
    <text evidence="2">The sequence shown here is derived from an EMBL/GenBank/DDBJ whole genome shotgun (WGS) entry which is preliminary data.</text>
</comment>
<keyword evidence="1" id="KW-0472">Membrane</keyword>
<dbReference type="InterPro" id="IPR036259">
    <property type="entry name" value="MFS_trans_sf"/>
</dbReference>
<protein>
    <submittedName>
        <fullName evidence="2">Uncharacterized protein</fullName>
    </submittedName>
</protein>
<organism evidence="2 3">
    <name type="scientific">Actinoallomurus iriomotensis</name>
    <dbReference type="NCBI Taxonomy" id="478107"/>
    <lineage>
        <taxon>Bacteria</taxon>
        <taxon>Bacillati</taxon>
        <taxon>Actinomycetota</taxon>
        <taxon>Actinomycetes</taxon>
        <taxon>Streptosporangiales</taxon>
        <taxon>Thermomonosporaceae</taxon>
        <taxon>Actinoallomurus</taxon>
    </lineage>
</organism>
<keyword evidence="1" id="KW-1133">Transmembrane helix</keyword>
<feature type="transmembrane region" description="Helical" evidence="1">
    <location>
        <begin position="66"/>
        <end position="85"/>
    </location>
</feature>
<accession>A0A9W6RE23</accession>
<dbReference type="RefSeq" id="WP_285619823.1">
    <property type="nucleotide sequence ID" value="NZ_BSTJ01000002.1"/>
</dbReference>
<evidence type="ECO:0000313" key="3">
    <source>
        <dbReference type="Proteomes" id="UP001165135"/>
    </source>
</evidence>
<gene>
    <name evidence="2" type="ORF">Airi01_024010</name>
</gene>
<dbReference type="AlphaFoldDB" id="A0A9W6RE23"/>
<dbReference type="Proteomes" id="UP001165135">
    <property type="component" value="Unassembled WGS sequence"/>
</dbReference>